<dbReference type="GO" id="GO:0006281">
    <property type="term" value="P:DNA repair"/>
    <property type="evidence" value="ECO:0007669"/>
    <property type="project" value="InterPro"/>
</dbReference>
<dbReference type="RefSeq" id="WP_230753019.1">
    <property type="nucleotide sequence ID" value="NZ_JAINWA010000001.1"/>
</dbReference>
<dbReference type="Gene3D" id="3.90.1640.30">
    <property type="match status" value="2"/>
</dbReference>
<dbReference type="PANTHER" id="PTHR30255:SF2">
    <property type="entry name" value="SINGLE-STRANDED-DNA-SPECIFIC EXONUCLEASE RECJ"/>
    <property type="match status" value="1"/>
</dbReference>
<dbReference type="Pfam" id="PF01368">
    <property type="entry name" value="DHH"/>
    <property type="match status" value="1"/>
</dbReference>
<dbReference type="GO" id="GO:0003676">
    <property type="term" value="F:nucleic acid binding"/>
    <property type="evidence" value="ECO:0007669"/>
    <property type="project" value="InterPro"/>
</dbReference>
<feature type="domain" description="DDH" evidence="6">
    <location>
        <begin position="77"/>
        <end position="204"/>
    </location>
</feature>
<name>A0AAE3EFW1_9SPIR</name>
<evidence type="ECO:0000256" key="1">
    <source>
        <dbReference type="ARBA" id="ARBA00005915"/>
    </source>
</evidence>
<dbReference type="PANTHER" id="PTHR30255">
    <property type="entry name" value="SINGLE-STRANDED-DNA-SPECIFIC EXONUCLEASE RECJ"/>
    <property type="match status" value="1"/>
</dbReference>
<protein>
    <recommendedName>
        <fullName evidence="2">Single-stranded-DNA-specific exonuclease RecJ</fullName>
    </recommendedName>
</protein>
<evidence type="ECO:0000259" key="6">
    <source>
        <dbReference type="Pfam" id="PF01368"/>
    </source>
</evidence>
<evidence type="ECO:0000259" key="7">
    <source>
        <dbReference type="Pfam" id="PF02272"/>
    </source>
</evidence>
<dbReference type="AlphaFoldDB" id="A0AAE3EFW1"/>
<evidence type="ECO:0000256" key="4">
    <source>
        <dbReference type="ARBA" id="ARBA00022801"/>
    </source>
</evidence>
<comment type="caution">
    <text evidence="9">The sequence shown here is derived from an EMBL/GenBank/DDBJ whole genome shotgun (WGS) entry which is preliminary data.</text>
</comment>
<keyword evidence="3" id="KW-0540">Nuclease</keyword>
<evidence type="ECO:0000256" key="5">
    <source>
        <dbReference type="ARBA" id="ARBA00022839"/>
    </source>
</evidence>
<dbReference type="InterPro" id="IPR038763">
    <property type="entry name" value="DHH_sf"/>
</dbReference>
<dbReference type="InterPro" id="IPR003156">
    <property type="entry name" value="DHHA1_dom"/>
</dbReference>
<keyword evidence="10" id="KW-1185">Reference proteome</keyword>
<dbReference type="EMBL" id="JAINWA010000001">
    <property type="protein sequence ID" value="MCD1653701.1"/>
    <property type="molecule type" value="Genomic_DNA"/>
</dbReference>
<dbReference type="InterPro" id="IPR041122">
    <property type="entry name" value="RecJ_OB"/>
</dbReference>
<dbReference type="Gene3D" id="2.40.50.460">
    <property type="match status" value="1"/>
</dbReference>
<dbReference type="GO" id="GO:0006310">
    <property type="term" value="P:DNA recombination"/>
    <property type="evidence" value="ECO:0007669"/>
    <property type="project" value="InterPro"/>
</dbReference>
<evidence type="ECO:0000256" key="3">
    <source>
        <dbReference type="ARBA" id="ARBA00022722"/>
    </source>
</evidence>
<dbReference type="Pfam" id="PF17768">
    <property type="entry name" value="RecJ_OB"/>
    <property type="match status" value="1"/>
</dbReference>
<evidence type="ECO:0000313" key="9">
    <source>
        <dbReference type="EMBL" id="MCD1653701.1"/>
    </source>
</evidence>
<organism evidence="9 10">
    <name type="scientific">Teretinema zuelzerae</name>
    <dbReference type="NCBI Taxonomy" id="156"/>
    <lineage>
        <taxon>Bacteria</taxon>
        <taxon>Pseudomonadati</taxon>
        <taxon>Spirochaetota</taxon>
        <taxon>Spirochaetia</taxon>
        <taxon>Spirochaetales</taxon>
        <taxon>Treponemataceae</taxon>
        <taxon>Teretinema</taxon>
    </lineage>
</organism>
<dbReference type="InterPro" id="IPR051673">
    <property type="entry name" value="SSDNA_exonuclease_RecJ"/>
</dbReference>
<comment type="similarity">
    <text evidence="1">Belongs to the RecJ family.</text>
</comment>
<evidence type="ECO:0000256" key="2">
    <source>
        <dbReference type="ARBA" id="ARBA00019841"/>
    </source>
</evidence>
<accession>A0AAE3EFW1</accession>
<reference evidence="9" key="1">
    <citation type="submission" date="2021-08" db="EMBL/GenBank/DDBJ databases">
        <title>Comparative analyses of Brucepasteria parasyntrophica and Teretinema zuelzerae.</title>
        <authorList>
            <person name="Song Y."/>
            <person name="Brune A."/>
        </authorList>
    </citation>
    <scope>NUCLEOTIDE SEQUENCE</scope>
    <source>
        <strain evidence="9">DSM 1903</strain>
    </source>
</reference>
<dbReference type="GO" id="GO:0008409">
    <property type="term" value="F:5'-3' exonuclease activity"/>
    <property type="evidence" value="ECO:0007669"/>
    <property type="project" value="InterPro"/>
</dbReference>
<feature type="domain" description="RecJ OB" evidence="8">
    <location>
        <begin position="594"/>
        <end position="702"/>
    </location>
</feature>
<keyword evidence="4" id="KW-0378">Hydrolase</keyword>
<gene>
    <name evidence="9" type="primary">recJ</name>
    <name evidence="9" type="ORF">K7J14_03185</name>
</gene>
<dbReference type="InterPro" id="IPR004610">
    <property type="entry name" value="RecJ"/>
</dbReference>
<dbReference type="Pfam" id="PF02272">
    <property type="entry name" value="DHHA1"/>
    <property type="match status" value="1"/>
</dbReference>
<evidence type="ECO:0000313" key="10">
    <source>
        <dbReference type="Proteomes" id="UP001198163"/>
    </source>
</evidence>
<keyword evidence="5 9" id="KW-0269">Exonuclease</keyword>
<sequence length="710" mass="79353">MIWNKKDVGRELIREVSGRYGCDALTASILARRGMYEGKDLLFYLEEDLRYAHNPFLFADMEDAVDRVIDARDEGEKILVFGDRDVDGITSTTLLVQALEDLKIDVSWRVPSGDDPYGLTKEAVDAHAANDGTLIITVDNGISCIDEIDYAADKGIDVIVLDHHNPRDELPAAVAVINPKMEEAGYPFKDLAGCAVAWKFISALRFSLLEIYKQQICLLNVRPANEAWVIEAVKIVNMAEVDRISESVIPGMVKIGNTRLLPFLEGQQIMVWDAPLQKRQLEKIFGKNVEFNFMDIAPEITREIPAVRNMSLLKLKDLSKIGKYQDKPVSELDGFLNIFVTFVQKRNALFGKRENEELQLVALGTLADLMPLKNENRILVRKGLAAINLSPRPGIAELLARQGLTGKKIGTTDLSWQISPAINATGRMGKPELAVQLLLCQDQAERNRLSAEVIKLNTDRKQMGNDSWTVVEPLAKESLEKMSSRLILAASPEIHRGVTGIMANRLSSCFRVPAVVVCFMEDGTAVGSMRSARGLNLENLLSPCADLFLDHGGHAFAAGFSLPRERFPEFEQRLARLAPELEFPDTQEEEEIDIDAELPHEFINPELLVLADRFEPYGEGNEPLVFLARNLTLMTADMMGKTEKLHLKLTFDCGKFKWPAIFWQAAERLNRDFSVGDKIDAVFQVGRNTFNGTETPQMILKDLRRSGSPA</sequence>
<dbReference type="Proteomes" id="UP001198163">
    <property type="component" value="Unassembled WGS sequence"/>
</dbReference>
<feature type="domain" description="DHHA1" evidence="7">
    <location>
        <begin position="489"/>
        <end position="575"/>
    </location>
</feature>
<dbReference type="InterPro" id="IPR001667">
    <property type="entry name" value="DDH_dom"/>
</dbReference>
<proteinExistence type="inferred from homology"/>
<dbReference type="NCBIfam" id="TIGR00644">
    <property type="entry name" value="recJ"/>
    <property type="match status" value="1"/>
</dbReference>
<dbReference type="SUPFAM" id="SSF64182">
    <property type="entry name" value="DHH phosphoesterases"/>
    <property type="match status" value="2"/>
</dbReference>
<evidence type="ECO:0000259" key="8">
    <source>
        <dbReference type="Pfam" id="PF17768"/>
    </source>
</evidence>